<dbReference type="InterPro" id="IPR001387">
    <property type="entry name" value="Cro/C1-type_HTH"/>
</dbReference>
<dbReference type="Gene3D" id="1.10.260.40">
    <property type="entry name" value="lambda repressor-like DNA-binding domains"/>
    <property type="match status" value="1"/>
</dbReference>
<accession>A0A1M6G9S4</accession>
<dbReference type="SMART" id="SM00530">
    <property type="entry name" value="HTH_XRE"/>
    <property type="match status" value="1"/>
</dbReference>
<dbReference type="Proteomes" id="UP000184536">
    <property type="component" value="Unassembled WGS sequence"/>
</dbReference>
<dbReference type="EMBL" id="FQZV01000013">
    <property type="protein sequence ID" value="SHJ06706.1"/>
    <property type="molecule type" value="Genomic_DNA"/>
</dbReference>
<dbReference type="SUPFAM" id="SSF47413">
    <property type="entry name" value="lambda repressor-like DNA-binding domains"/>
    <property type="match status" value="1"/>
</dbReference>
<dbReference type="PROSITE" id="PS50943">
    <property type="entry name" value="HTH_CROC1"/>
    <property type="match status" value="1"/>
</dbReference>
<feature type="domain" description="HTH cro/C1-type" evidence="2">
    <location>
        <begin position="7"/>
        <end position="62"/>
    </location>
</feature>
<proteinExistence type="predicted"/>
<organism evidence="3 4">
    <name type="scientific">Geosporobacter subterraneus DSM 17957</name>
    <dbReference type="NCBI Taxonomy" id="1121919"/>
    <lineage>
        <taxon>Bacteria</taxon>
        <taxon>Bacillati</taxon>
        <taxon>Bacillota</taxon>
        <taxon>Clostridia</taxon>
        <taxon>Peptostreptococcales</taxon>
        <taxon>Thermotaleaceae</taxon>
        <taxon>Geosporobacter</taxon>
    </lineage>
</organism>
<dbReference type="GO" id="GO:0005829">
    <property type="term" value="C:cytosol"/>
    <property type="evidence" value="ECO:0007669"/>
    <property type="project" value="TreeGrafter"/>
</dbReference>
<name>A0A1M6G9S4_9FIRM</name>
<gene>
    <name evidence="3" type="ORF">SAMN02745975_01226</name>
</gene>
<dbReference type="STRING" id="1121919.SAMN02745975_01226"/>
<reference evidence="4" key="1">
    <citation type="submission" date="2016-11" db="EMBL/GenBank/DDBJ databases">
        <authorList>
            <person name="Varghese N."/>
            <person name="Submissions S."/>
        </authorList>
    </citation>
    <scope>NUCLEOTIDE SEQUENCE [LARGE SCALE GENOMIC DNA]</scope>
    <source>
        <strain evidence="4">DSM 17957</strain>
    </source>
</reference>
<dbReference type="GO" id="GO:0003700">
    <property type="term" value="F:DNA-binding transcription factor activity"/>
    <property type="evidence" value="ECO:0007669"/>
    <property type="project" value="TreeGrafter"/>
</dbReference>
<evidence type="ECO:0000313" key="4">
    <source>
        <dbReference type="Proteomes" id="UP000184536"/>
    </source>
</evidence>
<keyword evidence="4" id="KW-1185">Reference proteome</keyword>
<evidence type="ECO:0000256" key="1">
    <source>
        <dbReference type="ARBA" id="ARBA00023125"/>
    </source>
</evidence>
<dbReference type="PANTHER" id="PTHR46797">
    <property type="entry name" value="HTH-TYPE TRANSCRIPTIONAL REGULATOR"/>
    <property type="match status" value="1"/>
</dbReference>
<protein>
    <submittedName>
        <fullName evidence="3">DNA-binding transcriptional regulator, XRE-family HTH domain</fullName>
    </submittedName>
</protein>
<evidence type="ECO:0000259" key="2">
    <source>
        <dbReference type="PROSITE" id="PS50943"/>
    </source>
</evidence>
<sequence length="75" mass="8482">MIDGMKIRSLRTEKGYTSLDLAVRSNISKSYIEEIERGDKINPSFKTVEKLADALNVLIDDLRRPISKTASIENI</sequence>
<dbReference type="Pfam" id="PF01381">
    <property type="entry name" value="HTH_3"/>
    <property type="match status" value="1"/>
</dbReference>
<dbReference type="PANTHER" id="PTHR46797:SF1">
    <property type="entry name" value="METHYLPHOSPHONATE SYNTHASE"/>
    <property type="match status" value="1"/>
</dbReference>
<dbReference type="AlphaFoldDB" id="A0A1M6G9S4"/>
<dbReference type="InterPro" id="IPR010982">
    <property type="entry name" value="Lambda_DNA-bd_dom_sf"/>
</dbReference>
<dbReference type="CDD" id="cd00093">
    <property type="entry name" value="HTH_XRE"/>
    <property type="match status" value="1"/>
</dbReference>
<dbReference type="GO" id="GO:0003677">
    <property type="term" value="F:DNA binding"/>
    <property type="evidence" value="ECO:0007669"/>
    <property type="project" value="UniProtKB-KW"/>
</dbReference>
<dbReference type="OrthoDB" id="1912177at2"/>
<evidence type="ECO:0000313" key="3">
    <source>
        <dbReference type="EMBL" id="SHJ06706.1"/>
    </source>
</evidence>
<dbReference type="InterPro" id="IPR050807">
    <property type="entry name" value="TransReg_Diox_bact_type"/>
</dbReference>
<dbReference type="RefSeq" id="WP_110940463.1">
    <property type="nucleotide sequence ID" value="NZ_FQZV01000013.1"/>
</dbReference>
<keyword evidence="1 3" id="KW-0238">DNA-binding</keyword>